<organism evidence="3 4">
    <name type="scientific">Vreelandella populi</name>
    <dbReference type="NCBI Taxonomy" id="2498858"/>
    <lineage>
        <taxon>Bacteria</taxon>
        <taxon>Pseudomonadati</taxon>
        <taxon>Pseudomonadota</taxon>
        <taxon>Gammaproteobacteria</taxon>
        <taxon>Oceanospirillales</taxon>
        <taxon>Halomonadaceae</taxon>
        <taxon>Vreelandella</taxon>
    </lineage>
</organism>
<dbReference type="RefSeq" id="WP_126981434.1">
    <property type="nucleotide sequence ID" value="NZ_RZHD01000002.1"/>
</dbReference>
<gene>
    <name evidence="3" type="ORF">ELY37_01575</name>
</gene>
<dbReference type="Proteomes" id="UP000286912">
    <property type="component" value="Unassembled WGS sequence"/>
</dbReference>
<reference evidence="3 4" key="1">
    <citation type="submission" date="2018-12" db="EMBL/GenBank/DDBJ databases">
        <title>three novel Halomonas strain isolated from plants.</title>
        <authorList>
            <person name="Sun C."/>
        </authorList>
    </citation>
    <scope>NUCLEOTIDE SEQUENCE [LARGE SCALE GENOMIC DNA]</scope>
    <source>
        <strain evidence="3 4">RC</strain>
    </source>
</reference>
<name>A0A433LHC0_9GAMM</name>
<keyword evidence="4" id="KW-1185">Reference proteome</keyword>
<evidence type="ECO:0000313" key="4">
    <source>
        <dbReference type="Proteomes" id="UP000286912"/>
    </source>
</evidence>
<evidence type="ECO:0000313" key="3">
    <source>
        <dbReference type="EMBL" id="RUR49416.1"/>
    </source>
</evidence>
<proteinExistence type="predicted"/>
<comment type="caution">
    <text evidence="3">The sequence shown here is derived from an EMBL/GenBank/DDBJ whole genome shotgun (WGS) entry which is preliminary data.</text>
</comment>
<keyword evidence="1" id="KW-0175">Coiled coil</keyword>
<dbReference type="OrthoDB" id="6158335at2"/>
<sequence>MKIGPAHFNTTTSRREHATPLASRLAASPSSNQASATESPLEKRLKKQKEAFEALASLPSPKESAMQNASQKVGFLKQRLESLKAMMRFASPEQLKSMASELKSIARELGVAARHLSGGSNSTAGPTVAPSVNAAQSANSVPEVTSADSAHSEGPGSDAQGADTALANAEAAISAEIKDELNEQEQRLDSDDAIEKTAGESPALGNPSQRDDNRSPSISASEHALRSILTDARKELQEAINELKIRLREEDKEARRELKKAEEDMAKLDRSLAQATSNALYSSLGQMLPTATADVSVATSSIHIAV</sequence>
<feature type="region of interest" description="Disordered" evidence="2">
    <location>
        <begin position="116"/>
        <end position="221"/>
    </location>
</feature>
<dbReference type="EMBL" id="RZHD01000002">
    <property type="protein sequence ID" value="RUR49416.1"/>
    <property type="molecule type" value="Genomic_DNA"/>
</dbReference>
<feature type="compositionally biased region" description="Low complexity" evidence="2">
    <location>
        <begin position="165"/>
        <end position="175"/>
    </location>
</feature>
<evidence type="ECO:0000256" key="1">
    <source>
        <dbReference type="SAM" id="Coils"/>
    </source>
</evidence>
<feature type="compositionally biased region" description="Basic and acidic residues" evidence="2">
    <location>
        <begin position="176"/>
        <end position="198"/>
    </location>
</feature>
<feature type="compositionally biased region" description="Low complexity" evidence="2">
    <location>
        <begin position="19"/>
        <end position="31"/>
    </location>
</feature>
<accession>A0A433LHC0</accession>
<dbReference type="AlphaFoldDB" id="A0A433LHC0"/>
<feature type="region of interest" description="Disordered" evidence="2">
    <location>
        <begin position="1"/>
        <end position="45"/>
    </location>
</feature>
<feature type="coiled-coil region" evidence="1">
    <location>
        <begin position="222"/>
        <end position="278"/>
    </location>
</feature>
<feature type="compositionally biased region" description="Polar residues" evidence="2">
    <location>
        <begin position="133"/>
        <end position="149"/>
    </location>
</feature>
<evidence type="ECO:0000256" key="2">
    <source>
        <dbReference type="SAM" id="MobiDB-lite"/>
    </source>
</evidence>
<protein>
    <submittedName>
        <fullName evidence="3">Uncharacterized protein</fullName>
    </submittedName>
</protein>